<comment type="caution">
    <text evidence="2">The sequence shown here is derived from an EMBL/GenBank/DDBJ whole genome shotgun (WGS) entry which is preliminary data.</text>
</comment>
<dbReference type="EMBL" id="SSHH01000004">
    <property type="protein sequence ID" value="TIX49061.1"/>
    <property type="molecule type" value="Genomic_DNA"/>
</dbReference>
<name>A0A4T3EYB7_9SPHN</name>
<proteinExistence type="predicted"/>
<dbReference type="RefSeq" id="WP_136694636.1">
    <property type="nucleotide sequence ID" value="NZ_SSHH01000004.1"/>
</dbReference>
<organism evidence="2 3">
    <name type="scientific">Alteraurantiacibacter aquimixticola</name>
    <dbReference type="NCBI Taxonomy" id="2489173"/>
    <lineage>
        <taxon>Bacteria</taxon>
        <taxon>Pseudomonadati</taxon>
        <taxon>Pseudomonadota</taxon>
        <taxon>Alphaproteobacteria</taxon>
        <taxon>Sphingomonadales</taxon>
        <taxon>Erythrobacteraceae</taxon>
        <taxon>Alteraurantiacibacter</taxon>
    </lineage>
</organism>
<gene>
    <name evidence="2" type="ORF">E5222_15140</name>
</gene>
<evidence type="ECO:0000256" key="1">
    <source>
        <dbReference type="SAM" id="SignalP"/>
    </source>
</evidence>
<dbReference type="InterPro" id="IPR018673">
    <property type="entry name" value="DUF2141"/>
</dbReference>
<keyword evidence="1" id="KW-0732">Signal</keyword>
<dbReference type="Proteomes" id="UP000309389">
    <property type="component" value="Unassembled WGS sequence"/>
</dbReference>
<sequence length="167" mass="18253">MRNVIHRGLPALALAALAGALTAVPAMAQVQFRQQISNDPARCRGNGPAIRVNISDIESAQGTIRVQLYRGIESDWLETGRWIYRMEAPARAGSMNFCMPVPQPGTYGVAVRHDVNGNGSTDIRTDGGAMSNNPSLNIFNLGKPSYTKTRFDVGSEVVTINIRMRYF</sequence>
<dbReference type="OrthoDB" id="7189112at2"/>
<feature type="signal peptide" evidence="1">
    <location>
        <begin position="1"/>
        <end position="28"/>
    </location>
</feature>
<protein>
    <submittedName>
        <fullName evidence="2">DUF2141 domain-containing protein</fullName>
    </submittedName>
</protein>
<reference evidence="2 3" key="1">
    <citation type="submission" date="2019-04" db="EMBL/GenBank/DDBJ databases">
        <title>Altererythrobacter aquimixticola sp. nov., isolated from sediment of junction between the ocean and a freshwater spring.</title>
        <authorList>
            <person name="Yoon J.-H."/>
        </authorList>
    </citation>
    <scope>NUCLEOTIDE SEQUENCE [LARGE SCALE GENOMIC DNA]</scope>
    <source>
        <strain evidence="2 3">SSKS-13</strain>
    </source>
</reference>
<dbReference type="AlphaFoldDB" id="A0A4T3EYB7"/>
<keyword evidence="3" id="KW-1185">Reference proteome</keyword>
<dbReference type="Pfam" id="PF09912">
    <property type="entry name" value="DUF2141"/>
    <property type="match status" value="1"/>
</dbReference>
<feature type="chain" id="PRO_5020227554" evidence="1">
    <location>
        <begin position="29"/>
        <end position="167"/>
    </location>
</feature>
<evidence type="ECO:0000313" key="2">
    <source>
        <dbReference type="EMBL" id="TIX49061.1"/>
    </source>
</evidence>
<accession>A0A4T3EYB7</accession>
<evidence type="ECO:0000313" key="3">
    <source>
        <dbReference type="Proteomes" id="UP000309389"/>
    </source>
</evidence>